<dbReference type="AlphaFoldDB" id="A0A9Q4KSY3"/>
<protein>
    <submittedName>
        <fullName evidence="7">ABC transporter permease</fullName>
    </submittedName>
</protein>
<dbReference type="Proteomes" id="UP001143747">
    <property type="component" value="Unassembled WGS sequence"/>
</dbReference>
<comment type="subcellular location">
    <subcellularLocation>
        <location evidence="1">Membrane</location>
        <topology evidence="1">Multi-pass membrane protein</topology>
    </subcellularLocation>
</comment>
<evidence type="ECO:0000259" key="6">
    <source>
        <dbReference type="Pfam" id="PF12698"/>
    </source>
</evidence>
<reference evidence="7" key="1">
    <citation type="submission" date="2022-01" db="EMBL/GenBank/DDBJ databases">
        <title>Draft genome of Methanogenium marinum DSM 15558.</title>
        <authorList>
            <person name="Chen S.-C."/>
            <person name="You Y.-T."/>
        </authorList>
    </citation>
    <scope>NUCLEOTIDE SEQUENCE</scope>
    <source>
        <strain evidence="7">DSM 15558</strain>
    </source>
</reference>
<evidence type="ECO:0000256" key="5">
    <source>
        <dbReference type="SAM" id="Phobius"/>
    </source>
</evidence>
<dbReference type="Pfam" id="PF12698">
    <property type="entry name" value="ABC2_membrane_3"/>
    <property type="match status" value="1"/>
</dbReference>
<dbReference type="RefSeq" id="WP_274924706.1">
    <property type="nucleotide sequence ID" value="NZ_JAKELO010000002.1"/>
</dbReference>
<keyword evidence="2 5" id="KW-0812">Transmembrane</keyword>
<dbReference type="PANTHER" id="PTHR43471">
    <property type="entry name" value="ABC TRANSPORTER PERMEASE"/>
    <property type="match status" value="1"/>
</dbReference>
<feature type="transmembrane region" description="Helical" evidence="5">
    <location>
        <begin position="178"/>
        <end position="200"/>
    </location>
</feature>
<proteinExistence type="predicted"/>
<feature type="transmembrane region" description="Helical" evidence="5">
    <location>
        <begin position="327"/>
        <end position="345"/>
    </location>
</feature>
<feature type="domain" description="ABC-2 type transporter transmembrane" evidence="6">
    <location>
        <begin position="23"/>
        <end position="318"/>
    </location>
</feature>
<feature type="transmembrane region" description="Helical" evidence="5">
    <location>
        <begin position="230"/>
        <end position="255"/>
    </location>
</feature>
<organism evidence="7 8">
    <name type="scientific">Methanogenium marinum</name>
    <dbReference type="NCBI Taxonomy" id="348610"/>
    <lineage>
        <taxon>Archaea</taxon>
        <taxon>Methanobacteriati</taxon>
        <taxon>Methanobacteriota</taxon>
        <taxon>Stenosarchaea group</taxon>
        <taxon>Methanomicrobia</taxon>
        <taxon>Methanomicrobiales</taxon>
        <taxon>Methanomicrobiaceae</taxon>
        <taxon>Methanogenium</taxon>
    </lineage>
</organism>
<evidence type="ECO:0000313" key="8">
    <source>
        <dbReference type="Proteomes" id="UP001143747"/>
    </source>
</evidence>
<keyword evidence="4 5" id="KW-0472">Membrane</keyword>
<accession>A0A9Q4KSY3</accession>
<evidence type="ECO:0000256" key="3">
    <source>
        <dbReference type="ARBA" id="ARBA00022989"/>
    </source>
</evidence>
<keyword evidence="3 5" id="KW-1133">Transmembrane helix</keyword>
<evidence type="ECO:0000313" key="7">
    <source>
        <dbReference type="EMBL" id="MDE4908071.1"/>
    </source>
</evidence>
<dbReference type="GO" id="GO:0140359">
    <property type="term" value="F:ABC-type transporter activity"/>
    <property type="evidence" value="ECO:0007669"/>
    <property type="project" value="InterPro"/>
</dbReference>
<evidence type="ECO:0000256" key="2">
    <source>
        <dbReference type="ARBA" id="ARBA00022692"/>
    </source>
</evidence>
<dbReference type="InterPro" id="IPR013525">
    <property type="entry name" value="ABC2_TM"/>
</dbReference>
<evidence type="ECO:0000256" key="1">
    <source>
        <dbReference type="ARBA" id="ARBA00004141"/>
    </source>
</evidence>
<gene>
    <name evidence="7" type="ORF">L0665_05540</name>
</gene>
<feature type="transmembrane region" description="Helical" evidence="5">
    <location>
        <begin position="261"/>
        <end position="281"/>
    </location>
</feature>
<keyword evidence="8" id="KW-1185">Reference proteome</keyword>
<dbReference type="GO" id="GO:0016020">
    <property type="term" value="C:membrane"/>
    <property type="evidence" value="ECO:0007669"/>
    <property type="project" value="UniProtKB-SubCell"/>
</dbReference>
<evidence type="ECO:0000256" key="4">
    <source>
        <dbReference type="ARBA" id="ARBA00023136"/>
    </source>
</evidence>
<name>A0A9Q4KSY3_9EURY</name>
<sequence length="358" mass="39387">MDLRHIYVITKKELRSINAEKTIILAILLQLFIAMFSSFLIVGLAAMYDPDALSEYSRQQYSVAYTGSASPLEELLRESGDFVVYEMDLATAVTALEERKLSAVIWVPDTAPDANDPVKITLYTIKNDIQSSVVNSKLRDVFVTYEESLRDIRGDRISSDPIVVNLPPDVPGTNFYEFVYGLLIPLLIFMPAIISAALIIDMITEEFQHDTIETLISTPITFAEMVWGKVAACFVIVPVQAALWIALMVINGIYVAGIVPILLHVSVASLLMILLSTFVALHYRERTSAQFIFSTALVVVLIGVLSLPANPANLIVLLSIGAVGGEHWIVFAVMIGVLALGIAALNRYMHVVEKTALQ</sequence>
<dbReference type="EMBL" id="JAKELO010000002">
    <property type="protein sequence ID" value="MDE4908071.1"/>
    <property type="molecule type" value="Genomic_DNA"/>
</dbReference>
<feature type="transmembrane region" description="Helical" evidence="5">
    <location>
        <begin position="288"/>
        <end position="307"/>
    </location>
</feature>
<feature type="transmembrane region" description="Helical" evidence="5">
    <location>
        <begin position="21"/>
        <end position="48"/>
    </location>
</feature>
<comment type="caution">
    <text evidence="7">The sequence shown here is derived from an EMBL/GenBank/DDBJ whole genome shotgun (WGS) entry which is preliminary data.</text>
</comment>